<dbReference type="Proteomes" id="UP000769780">
    <property type="component" value="Unassembled WGS sequence"/>
</dbReference>
<dbReference type="InterPro" id="IPR036812">
    <property type="entry name" value="NAD(P)_OxRdtase_dom_sf"/>
</dbReference>
<dbReference type="SUPFAM" id="SSF51430">
    <property type="entry name" value="NAD(P)-linked oxidoreductase"/>
    <property type="match status" value="1"/>
</dbReference>
<evidence type="ECO:0000259" key="1">
    <source>
        <dbReference type="Pfam" id="PF00248"/>
    </source>
</evidence>
<evidence type="ECO:0000313" key="2">
    <source>
        <dbReference type="EMBL" id="MBY0099491.1"/>
    </source>
</evidence>
<dbReference type="PIRSF" id="PIRSF000097">
    <property type="entry name" value="AKR"/>
    <property type="match status" value="1"/>
</dbReference>
<name>A0ABS7KB50_9BACI</name>
<comment type="caution">
    <text evidence="2">The sequence shown here is derived from an EMBL/GenBank/DDBJ whole genome shotgun (WGS) entry which is preliminary data.</text>
</comment>
<proteinExistence type="predicted"/>
<dbReference type="Gene3D" id="3.20.20.100">
    <property type="entry name" value="NADP-dependent oxidoreductase domain"/>
    <property type="match status" value="1"/>
</dbReference>
<dbReference type="RefSeq" id="WP_246629364.1">
    <property type="nucleotide sequence ID" value="NZ_JACWFH010000036.1"/>
</dbReference>
<protein>
    <submittedName>
        <fullName evidence="2">Aldo/keto reductase</fullName>
    </submittedName>
</protein>
<evidence type="ECO:0000313" key="3">
    <source>
        <dbReference type="Proteomes" id="UP000769780"/>
    </source>
</evidence>
<dbReference type="InterPro" id="IPR023210">
    <property type="entry name" value="NADP_OxRdtase_dom"/>
</dbReference>
<dbReference type="PANTHER" id="PTHR43638">
    <property type="entry name" value="OXIDOREDUCTASE, ALDO/KETO REDUCTASE FAMILY PROTEIN"/>
    <property type="match status" value="1"/>
</dbReference>
<organism evidence="2 3">
    <name type="scientific">Mesobacillus maritimus</name>
    <dbReference type="NCBI Taxonomy" id="1643336"/>
    <lineage>
        <taxon>Bacteria</taxon>
        <taxon>Bacillati</taxon>
        <taxon>Bacillota</taxon>
        <taxon>Bacilli</taxon>
        <taxon>Bacillales</taxon>
        <taxon>Bacillaceae</taxon>
        <taxon>Mesobacillus</taxon>
    </lineage>
</organism>
<dbReference type="PANTHER" id="PTHR43638:SF3">
    <property type="entry name" value="ALDEHYDE REDUCTASE"/>
    <property type="match status" value="1"/>
</dbReference>
<gene>
    <name evidence="2" type="ORF">H0185_22240</name>
</gene>
<dbReference type="Pfam" id="PF00248">
    <property type="entry name" value="Aldo_ket_red"/>
    <property type="match status" value="1"/>
</dbReference>
<feature type="domain" description="NADP-dependent oxidoreductase" evidence="1">
    <location>
        <begin position="13"/>
        <end position="270"/>
    </location>
</feature>
<accession>A0ABS7KB50</accession>
<sequence>MKKVKIAGREVFPIGFGTWNMGDKADKFEQEAEAIRVGLDHGVQVIDTAEMYGNGNAERLVAHAIKSYSREELFLISKVLPSNASEKLMPISLEQSLQRLNTDYLDLYLLHWKGNIPINETIEALEKARIQGKIRSWGVSNLDVDDLEKIMKLPDGIKCATNQVRYNLGDRGIEFDLVPMMNNREMPLIAYSPVARGDRFGANLTKQKVIKEIAEKHQSNSFQILLAWCIRNGQTIAIPQSSNTAHVIDNVKAAEIQLTQQDLDQLDSIYPKPSMKQPLALW</sequence>
<keyword evidence="3" id="KW-1185">Reference proteome</keyword>
<dbReference type="PRINTS" id="PR00069">
    <property type="entry name" value="ALDKETRDTASE"/>
</dbReference>
<dbReference type="InterPro" id="IPR020471">
    <property type="entry name" value="AKR"/>
</dbReference>
<dbReference type="EMBL" id="JACWFH010000036">
    <property type="protein sequence ID" value="MBY0099491.1"/>
    <property type="molecule type" value="Genomic_DNA"/>
</dbReference>
<reference evidence="2 3" key="1">
    <citation type="submission" date="2020-07" db="EMBL/GenBank/DDBJ databases">
        <title>Fungal Genomes of the International Space Station.</title>
        <authorList>
            <person name="Seuylemezian A."/>
            <person name="Singh N.K."/>
            <person name="Wood J."/>
            <person name="Venkateswaran K."/>
        </authorList>
    </citation>
    <scope>NUCLEOTIDE SEQUENCE [LARGE SCALE GENOMIC DNA]</scope>
    <source>
        <strain evidence="2 3">PL-B2</strain>
    </source>
</reference>